<dbReference type="AlphaFoldDB" id="A0A974DD80"/>
<protein>
    <submittedName>
        <fullName evidence="1">Uncharacterized protein</fullName>
    </submittedName>
</protein>
<evidence type="ECO:0000313" key="1">
    <source>
        <dbReference type="EMBL" id="OCT89638.1"/>
    </source>
</evidence>
<accession>A0A974DD80</accession>
<organism evidence="1 2">
    <name type="scientific">Xenopus laevis</name>
    <name type="common">African clawed frog</name>
    <dbReference type="NCBI Taxonomy" id="8355"/>
    <lineage>
        <taxon>Eukaryota</taxon>
        <taxon>Metazoa</taxon>
        <taxon>Chordata</taxon>
        <taxon>Craniata</taxon>
        <taxon>Vertebrata</taxon>
        <taxon>Euteleostomi</taxon>
        <taxon>Amphibia</taxon>
        <taxon>Batrachia</taxon>
        <taxon>Anura</taxon>
        <taxon>Pipoidea</taxon>
        <taxon>Pipidae</taxon>
        <taxon>Xenopodinae</taxon>
        <taxon>Xenopus</taxon>
        <taxon>Xenopus</taxon>
    </lineage>
</organism>
<dbReference type="EMBL" id="CM004470">
    <property type="protein sequence ID" value="OCT89638.1"/>
    <property type="molecule type" value="Genomic_DNA"/>
</dbReference>
<name>A0A974DD80_XENLA</name>
<reference evidence="2" key="1">
    <citation type="journal article" date="2016" name="Nature">
        <title>Genome evolution in the allotetraploid frog Xenopus laevis.</title>
        <authorList>
            <person name="Session A.M."/>
            <person name="Uno Y."/>
            <person name="Kwon T."/>
            <person name="Chapman J.A."/>
            <person name="Toyoda A."/>
            <person name="Takahashi S."/>
            <person name="Fukui A."/>
            <person name="Hikosaka A."/>
            <person name="Suzuki A."/>
            <person name="Kondo M."/>
            <person name="van Heeringen S.J."/>
            <person name="Quigley I."/>
            <person name="Heinz S."/>
            <person name="Ogino H."/>
            <person name="Ochi H."/>
            <person name="Hellsten U."/>
            <person name="Lyons J.B."/>
            <person name="Simakov O."/>
            <person name="Putnam N."/>
            <person name="Stites J."/>
            <person name="Kuroki Y."/>
            <person name="Tanaka T."/>
            <person name="Michiue T."/>
            <person name="Watanabe M."/>
            <person name="Bogdanovic O."/>
            <person name="Lister R."/>
            <person name="Georgiou G."/>
            <person name="Paranjpe S.S."/>
            <person name="van Kruijsbergen I."/>
            <person name="Shu S."/>
            <person name="Carlson J."/>
            <person name="Kinoshita T."/>
            <person name="Ohta Y."/>
            <person name="Mawaribuchi S."/>
            <person name="Jenkins J."/>
            <person name="Grimwood J."/>
            <person name="Schmutz J."/>
            <person name="Mitros T."/>
            <person name="Mozaffari S.V."/>
            <person name="Suzuki Y."/>
            <person name="Haramoto Y."/>
            <person name="Yamamoto T.S."/>
            <person name="Takagi C."/>
            <person name="Heald R."/>
            <person name="Miller K."/>
            <person name="Haudenschild C."/>
            <person name="Kitzman J."/>
            <person name="Nakayama T."/>
            <person name="Izutsu Y."/>
            <person name="Robert J."/>
            <person name="Fortriede J."/>
            <person name="Burns K."/>
            <person name="Lotay V."/>
            <person name="Karimi K."/>
            <person name="Yasuoka Y."/>
            <person name="Dichmann D.S."/>
            <person name="Flajnik M.F."/>
            <person name="Houston D.W."/>
            <person name="Shendure J."/>
            <person name="DuPasquier L."/>
            <person name="Vize P.D."/>
            <person name="Zorn A.M."/>
            <person name="Ito M."/>
            <person name="Marcotte E.M."/>
            <person name="Wallingford J.B."/>
            <person name="Ito Y."/>
            <person name="Asashima M."/>
            <person name="Ueno N."/>
            <person name="Matsuda Y."/>
            <person name="Veenstra G.J."/>
            <person name="Fujiyama A."/>
            <person name="Harland R.M."/>
            <person name="Taira M."/>
            <person name="Rokhsar D.S."/>
        </authorList>
    </citation>
    <scope>NUCLEOTIDE SEQUENCE [LARGE SCALE GENOMIC DNA]</scope>
    <source>
        <strain evidence="2">J</strain>
    </source>
</reference>
<gene>
    <name evidence="1" type="ORF">XELAEV_18018256mg</name>
</gene>
<dbReference type="Proteomes" id="UP000694892">
    <property type="component" value="Chromosome 3L"/>
</dbReference>
<evidence type="ECO:0000313" key="2">
    <source>
        <dbReference type="Proteomes" id="UP000694892"/>
    </source>
</evidence>
<sequence>MFHTDHPLQGGISCNCCSWAEQHYTLSLSDNPYHEWSKGQTQWFSSLFITIKFVKVNRKNGIYVIEFLIGVLL</sequence>
<proteinExistence type="predicted"/>